<accession>A0A7X0RMZ8</accession>
<keyword evidence="4" id="KW-1185">Reference proteome</keyword>
<proteinExistence type="predicted"/>
<dbReference type="GO" id="GO:0004803">
    <property type="term" value="F:transposase activity"/>
    <property type="evidence" value="ECO:0007669"/>
    <property type="project" value="InterPro"/>
</dbReference>
<evidence type="ECO:0000256" key="1">
    <source>
        <dbReference type="SAM" id="MobiDB-lite"/>
    </source>
</evidence>
<dbReference type="AlphaFoldDB" id="A0A7X0RMZ8"/>
<reference evidence="3 4" key="1">
    <citation type="submission" date="2020-08" db="EMBL/GenBank/DDBJ databases">
        <title>Cohnella phylogeny.</title>
        <authorList>
            <person name="Dunlap C."/>
        </authorList>
    </citation>
    <scope>NUCLEOTIDE SEQUENCE [LARGE SCALE GENOMIC DNA]</scope>
    <source>
        <strain evidence="3 4">DSM 28246</strain>
    </source>
</reference>
<evidence type="ECO:0000313" key="3">
    <source>
        <dbReference type="EMBL" id="MBB6669301.1"/>
    </source>
</evidence>
<gene>
    <name evidence="3" type="ORF">H7C19_01220</name>
</gene>
<dbReference type="GO" id="GO:0003677">
    <property type="term" value="F:DNA binding"/>
    <property type="evidence" value="ECO:0007669"/>
    <property type="project" value="InterPro"/>
</dbReference>
<dbReference type="Proteomes" id="UP000547209">
    <property type="component" value="Unassembled WGS sequence"/>
</dbReference>
<evidence type="ECO:0000259" key="2">
    <source>
        <dbReference type="Pfam" id="PF02371"/>
    </source>
</evidence>
<comment type="caution">
    <text evidence="3">The sequence shown here is derived from an EMBL/GenBank/DDBJ whole genome shotgun (WGS) entry which is preliminary data.</text>
</comment>
<feature type="domain" description="Transposase IS116/IS110/IS902 C-terminal" evidence="2">
    <location>
        <begin position="14"/>
        <end position="65"/>
    </location>
</feature>
<name>A0A7X0RMZ8_9BACL</name>
<sequence>MAAALARIPLAKPILAIKGMSTLAVAGILGEAGDLSGYAHGHALLRHAGLNLAEASSGKWKGQMSNQQTVPTETSSCIVHGNHGPHHER</sequence>
<dbReference type="InterPro" id="IPR003346">
    <property type="entry name" value="Transposase_20"/>
</dbReference>
<feature type="compositionally biased region" description="Polar residues" evidence="1">
    <location>
        <begin position="63"/>
        <end position="77"/>
    </location>
</feature>
<evidence type="ECO:0000313" key="4">
    <source>
        <dbReference type="Proteomes" id="UP000547209"/>
    </source>
</evidence>
<feature type="region of interest" description="Disordered" evidence="1">
    <location>
        <begin position="59"/>
        <end position="89"/>
    </location>
</feature>
<dbReference type="Pfam" id="PF02371">
    <property type="entry name" value="Transposase_20"/>
    <property type="match status" value="1"/>
</dbReference>
<organism evidence="3 4">
    <name type="scientific">Cohnella nanjingensis</name>
    <dbReference type="NCBI Taxonomy" id="1387779"/>
    <lineage>
        <taxon>Bacteria</taxon>
        <taxon>Bacillati</taxon>
        <taxon>Bacillota</taxon>
        <taxon>Bacilli</taxon>
        <taxon>Bacillales</taxon>
        <taxon>Paenibacillaceae</taxon>
        <taxon>Cohnella</taxon>
    </lineage>
</organism>
<dbReference type="GO" id="GO:0006313">
    <property type="term" value="P:DNA transposition"/>
    <property type="evidence" value="ECO:0007669"/>
    <property type="project" value="InterPro"/>
</dbReference>
<dbReference type="EMBL" id="JACJVP010000001">
    <property type="protein sequence ID" value="MBB6669301.1"/>
    <property type="molecule type" value="Genomic_DNA"/>
</dbReference>
<protein>
    <submittedName>
        <fullName evidence="3">Transposase</fullName>
    </submittedName>
</protein>